<evidence type="ECO:0000313" key="2">
    <source>
        <dbReference type="Proteomes" id="UP000077115"/>
    </source>
</evidence>
<gene>
    <name evidence="1" type="ORF">BDEG_20944</name>
</gene>
<dbReference type="VEuPathDB" id="FungiDB:BDEG_20944"/>
<reference evidence="1 2" key="1">
    <citation type="submission" date="2006-10" db="EMBL/GenBank/DDBJ databases">
        <title>The Genome Sequence of Batrachochytrium dendrobatidis JEL423.</title>
        <authorList>
            <consortium name="The Broad Institute Genome Sequencing Platform"/>
            <person name="Birren B."/>
            <person name="Lander E."/>
            <person name="Galagan J."/>
            <person name="Cuomo C."/>
            <person name="Devon K."/>
            <person name="Jaffe D."/>
            <person name="Butler J."/>
            <person name="Alvarez P."/>
            <person name="Gnerre S."/>
            <person name="Grabherr M."/>
            <person name="Kleber M."/>
            <person name="Mauceli E."/>
            <person name="Brockman W."/>
            <person name="Young S."/>
            <person name="LaButti K."/>
            <person name="Sykes S."/>
            <person name="DeCaprio D."/>
            <person name="Crawford M."/>
            <person name="Koehrsen M."/>
            <person name="Engels R."/>
            <person name="Montgomery P."/>
            <person name="Pearson M."/>
            <person name="Howarth C."/>
            <person name="Larson L."/>
            <person name="White J."/>
            <person name="O'Leary S."/>
            <person name="Kodira C."/>
            <person name="Zeng Q."/>
            <person name="Yandava C."/>
            <person name="Alvarado L."/>
            <person name="Longcore J."/>
            <person name="James T."/>
        </authorList>
    </citation>
    <scope>NUCLEOTIDE SEQUENCE [LARGE SCALE GENOMIC DNA]</scope>
    <source>
        <strain evidence="1 2">JEL423</strain>
    </source>
</reference>
<dbReference type="Proteomes" id="UP000077115">
    <property type="component" value="Unassembled WGS sequence"/>
</dbReference>
<sequence>MINNGINAILDQMEQDTIIERLKRLNSKYSIENLRISHHRHPKQRLDRFSSIAKELFEEYYKKSFNNYQGVDEAELESIENYFSIKINIYSTTEKKAILLRHSNKQLSDILNLNFNPKIVFEEGNYKPTPSVFEKLKVNGILVSKELRFHPYFIFYDVETWLRPNESKSDTKLQYLGTHELLSISLMGSEDEKSKFIPVEGTTTEALNTMIIKMNEIRKKYLHMLYPNYCVFFKHIAKIDDEKIRC</sequence>
<evidence type="ECO:0000313" key="1">
    <source>
        <dbReference type="EMBL" id="OAJ36816.1"/>
    </source>
</evidence>
<dbReference type="EMBL" id="DS022300">
    <property type="protein sequence ID" value="OAJ36816.1"/>
    <property type="molecule type" value="Genomic_DNA"/>
</dbReference>
<dbReference type="AlphaFoldDB" id="A0A177WAL7"/>
<reference evidence="1 2" key="2">
    <citation type="submission" date="2016-05" db="EMBL/GenBank/DDBJ databases">
        <title>Lineage-specific infection strategies underlie the spectrum of fungal disease in amphibians.</title>
        <authorList>
            <person name="Cuomo C.A."/>
            <person name="Farrer R.A."/>
            <person name="James T."/>
            <person name="Longcore J."/>
            <person name="Birren B."/>
        </authorList>
    </citation>
    <scope>NUCLEOTIDE SEQUENCE [LARGE SCALE GENOMIC DNA]</scope>
    <source>
        <strain evidence="1 2">JEL423</strain>
    </source>
</reference>
<proteinExistence type="predicted"/>
<organism evidence="1 2">
    <name type="scientific">Batrachochytrium dendrobatidis (strain JEL423)</name>
    <dbReference type="NCBI Taxonomy" id="403673"/>
    <lineage>
        <taxon>Eukaryota</taxon>
        <taxon>Fungi</taxon>
        <taxon>Fungi incertae sedis</taxon>
        <taxon>Chytridiomycota</taxon>
        <taxon>Chytridiomycota incertae sedis</taxon>
        <taxon>Chytridiomycetes</taxon>
        <taxon>Rhizophydiales</taxon>
        <taxon>Rhizophydiales incertae sedis</taxon>
        <taxon>Batrachochytrium</taxon>
    </lineage>
</organism>
<dbReference type="OrthoDB" id="2160826at2759"/>
<protein>
    <submittedName>
        <fullName evidence="1">Uncharacterized protein</fullName>
    </submittedName>
</protein>
<name>A0A177WAL7_BATDL</name>
<accession>A0A177WAL7</accession>